<feature type="region of interest" description="Disordered" evidence="17">
    <location>
        <begin position="389"/>
        <end position="552"/>
    </location>
</feature>
<organism evidence="19 20">
    <name type="scientific">Phoenicibacter congonensis</name>
    <dbReference type="NCBI Taxonomy" id="1944646"/>
    <lineage>
        <taxon>Bacteria</taxon>
        <taxon>Bacillati</taxon>
        <taxon>Actinomycetota</taxon>
        <taxon>Coriobacteriia</taxon>
        <taxon>Eggerthellales</taxon>
        <taxon>Eggerthellaceae</taxon>
        <taxon>Phoenicibacter</taxon>
    </lineage>
</organism>
<accession>A0AA43RJT9</accession>
<keyword evidence="6" id="KW-0573">Peptidoglycan synthesis</keyword>
<evidence type="ECO:0000256" key="18">
    <source>
        <dbReference type="SAM" id="Phobius"/>
    </source>
</evidence>
<dbReference type="AlphaFoldDB" id="A0AA43RJT9"/>
<feature type="compositionally biased region" description="Polar residues" evidence="17">
    <location>
        <begin position="431"/>
        <end position="440"/>
    </location>
</feature>
<evidence type="ECO:0000256" key="2">
    <source>
        <dbReference type="ARBA" id="ARBA00022676"/>
    </source>
</evidence>
<evidence type="ECO:0000256" key="13">
    <source>
        <dbReference type="ARBA" id="ARBA00041418"/>
    </source>
</evidence>
<evidence type="ECO:0000256" key="8">
    <source>
        <dbReference type="ARBA" id="ARBA00023136"/>
    </source>
</evidence>
<keyword evidence="5" id="KW-0133">Cell shape</keyword>
<keyword evidence="4 18" id="KW-0812">Transmembrane</keyword>
<comment type="function">
    <text evidence="16">Peptidoglycan polymerase that is essential for cell division.</text>
</comment>
<keyword evidence="3" id="KW-0808">Transferase</keyword>
<comment type="subcellular location">
    <subcellularLocation>
        <location evidence="1">Membrane</location>
        <topology evidence="1">Multi-pass membrane protein</topology>
    </subcellularLocation>
</comment>
<feature type="transmembrane region" description="Helical" evidence="18">
    <location>
        <begin position="314"/>
        <end position="338"/>
    </location>
</feature>
<feature type="transmembrane region" description="Helical" evidence="18">
    <location>
        <begin position="85"/>
        <end position="105"/>
    </location>
</feature>
<evidence type="ECO:0000256" key="11">
    <source>
        <dbReference type="ARBA" id="ARBA00038053"/>
    </source>
</evidence>
<reference evidence="19" key="1">
    <citation type="submission" date="2023-07" db="EMBL/GenBank/DDBJ databases">
        <title>Between Cages and Wild: Unraveling the Impact of Captivity on Animal Microbiomes and Antimicrobial Resistance.</title>
        <authorList>
            <person name="Schmartz G.P."/>
            <person name="Rehner J."/>
            <person name="Schuff M.J."/>
            <person name="Becker S.L."/>
            <person name="Kravczyk M."/>
            <person name="Gurevich A."/>
            <person name="Francke R."/>
            <person name="Mueller R."/>
            <person name="Keller V."/>
            <person name="Keller A."/>
        </authorList>
    </citation>
    <scope>NUCLEOTIDE SEQUENCE</scope>
    <source>
        <strain evidence="19">S12M_St_49</strain>
    </source>
</reference>
<comment type="similarity">
    <text evidence="11">Belongs to the SEDS family. FtsW subfamily.</text>
</comment>
<feature type="compositionally biased region" description="Low complexity" evidence="17">
    <location>
        <begin position="466"/>
        <end position="494"/>
    </location>
</feature>
<evidence type="ECO:0000256" key="5">
    <source>
        <dbReference type="ARBA" id="ARBA00022960"/>
    </source>
</evidence>
<evidence type="ECO:0000256" key="3">
    <source>
        <dbReference type="ARBA" id="ARBA00022679"/>
    </source>
</evidence>
<evidence type="ECO:0000256" key="9">
    <source>
        <dbReference type="ARBA" id="ARBA00032370"/>
    </source>
</evidence>
<evidence type="ECO:0000256" key="17">
    <source>
        <dbReference type="SAM" id="MobiDB-lite"/>
    </source>
</evidence>
<proteinExistence type="inferred from homology"/>
<dbReference type="GO" id="GO:0005886">
    <property type="term" value="C:plasma membrane"/>
    <property type="evidence" value="ECO:0007669"/>
    <property type="project" value="TreeGrafter"/>
</dbReference>
<dbReference type="Proteomes" id="UP001168575">
    <property type="component" value="Unassembled WGS sequence"/>
</dbReference>
<dbReference type="EC" id="2.4.99.28" evidence="14"/>
<dbReference type="GO" id="GO:0032153">
    <property type="term" value="C:cell division site"/>
    <property type="evidence" value="ECO:0007669"/>
    <property type="project" value="TreeGrafter"/>
</dbReference>
<evidence type="ECO:0000256" key="4">
    <source>
        <dbReference type="ARBA" id="ARBA00022692"/>
    </source>
</evidence>
<dbReference type="GO" id="GO:0008955">
    <property type="term" value="F:peptidoglycan glycosyltransferase activity"/>
    <property type="evidence" value="ECO:0007669"/>
    <property type="project" value="UniProtKB-EC"/>
</dbReference>
<keyword evidence="2" id="KW-0328">Glycosyltransferase</keyword>
<dbReference type="Pfam" id="PF01098">
    <property type="entry name" value="FTSW_RODA_SPOVE"/>
    <property type="match status" value="1"/>
</dbReference>
<feature type="compositionally biased region" description="Polar residues" evidence="17">
    <location>
        <begin position="389"/>
        <end position="405"/>
    </location>
</feature>
<sequence>MLKDFLSKERSASFYLILCVCCVSVLSIISLLTIYSVTSFGYIAAEQSAFKGVGQQVLFVGIGILVCAIMYRASGSVAFLLRFRYFVLGLVFLGILVAAFFGVTVDGASRWIQVGPFTIQPGEFLKIGVILIAADLGSRFNDGEIGYRELGLWAFLLILIPIGTLLVFCNDMGTSLICVAAVLVIFWISGVDKRLITGVFLLGLIGIAFMIFAGGSFRSKRFLFINPWDDGKGGVGSGYQIIRSYYAIASGGLFGRGLGSSHEKYDYLTQSDTDFIFSIICEEMGLLGALVVIICVVLIFWCGYKFSQAQDVPVMQLVVFGAAFALFFQSLVNIGSAVGALPTTGKPLPFVSAGGSSALASFILLGFVLASSRSAQFATSAERRRGSINVYTRNSPARPKSSNADSDYAFSSRGSSSRRSSGRNDRYAGTSLDSRYSSLGATEGGTKSRRNMGRSSVSDNLADGFSSSGSGSKSRTRRGNSFGVSSSKSSVKSKTFAREQERSVRINVSDINDDSVKGFSVRDSKSSSGKRRSNKSKGYAGDIKPPSFLDKR</sequence>
<dbReference type="EMBL" id="JAUMVS010000096">
    <property type="protein sequence ID" value="MDO4842121.1"/>
    <property type="molecule type" value="Genomic_DNA"/>
</dbReference>
<name>A0AA43RJT9_9ACTN</name>
<feature type="transmembrane region" description="Helical" evidence="18">
    <location>
        <begin position="55"/>
        <end position="73"/>
    </location>
</feature>
<dbReference type="PANTHER" id="PTHR30474:SF2">
    <property type="entry name" value="PEPTIDOGLYCAN GLYCOSYLTRANSFERASE FTSW-RELATED"/>
    <property type="match status" value="1"/>
</dbReference>
<gene>
    <name evidence="19" type="ORF">Q3982_05535</name>
</gene>
<feature type="transmembrane region" description="Helical" evidence="18">
    <location>
        <begin position="198"/>
        <end position="217"/>
    </location>
</feature>
<keyword evidence="7 18" id="KW-1133">Transmembrane helix</keyword>
<dbReference type="GO" id="GO:0051301">
    <property type="term" value="P:cell division"/>
    <property type="evidence" value="ECO:0007669"/>
    <property type="project" value="InterPro"/>
</dbReference>
<comment type="catalytic activity">
    <reaction evidence="15">
        <text>[GlcNAc-(1-&gt;4)-Mur2Ac(oyl-L-Ala-gamma-D-Glu-L-Lys-D-Ala-D-Ala)](n)-di-trans,octa-cis-undecaprenyl diphosphate + beta-D-GlcNAc-(1-&gt;4)-Mur2Ac(oyl-L-Ala-gamma-D-Glu-L-Lys-D-Ala-D-Ala)-di-trans,octa-cis-undecaprenyl diphosphate = [GlcNAc-(1-&gt;4)-Mur2Ac(oyl-L-Ala-gamma-D-Glu-L-Lys-D-Ala-D-Ala)](n+1)-di-trans,octa-cis-undecaprenyl diphosphate + di-trans,octa-cis-undecaprenyl diphosphate + H(+)</text>
        <dbReference type="Rhea" id="RHEA:23708"/>
        <dbReference type="Rhea" id="RHEA-COMP:9602"/>
        <dbReference type="Rhea" id="RHEA-COMP:9603"/>
        <dbReference type="ChEBI" id="CHEBI:15378"/>
        <dbReference type="ChEBI" id="CHEBI:58405"/>
        <dbReference type="ChEBI" id="CHEBI:60033"/>
        <dbReference type="ChEBI" id="CHEBI:78435"/>
        <dbReference type="EC" id="2.4.99.28"/>
    </reaction>
</comment>
<evidence type="ECO:0000256" key="10">
    <source>
        <dbReference type="ARBA" id="ARBA00033270"/>
    </source>
</evidence>
<evidence type="ECO:0000313" key="20">
    <source>
        <dbReference type="Proteomes" id="UP001168575"/>
    </source>
</evidence>
<feature type="transmembrane region" description="Helical" evidence="18">
    <location>
        <begin position="275"/>
        <end position="302"/>
    </location>
</feature>
<evidence type="ECO:0000256" key="16">
    <source>
        <dbReference type="ARBA" id="ARBA00049966"/>
    </source>
</evidence>
<evidence type="ECO:0000256" key="6">
    <source>
        <dbReference type="ARBA" id="ARBA00022984"/>
    </source>
</evidence>
<evidence type="ECO:0000256" key="12">
    <source>
        <dbReference type="ARBA" id="ARBA00041185"/>
    </source>
</evidence>
<feature type="transmembrane region" description="Helical" evidence="18">
    <location>
        <begin position="150"/>
        <end position="168"/>
    </location>
</feature>
<evidence type="ECO:0000256" key="1">
    <source>
        <dbReference type="ARBA" id="ARBA00004141"/>
    </source>
</evidence>
<feature type="transmembrane region" description="Helical" evidence="18">
    <location>
        <begin position="174"/>
        <end position="191"/>
    </location>
</feature>
<evidence type="ECO:0000256" key="7">
    <source>
        <dbReference type="ARBA" id="ARBA00022989"/>
    </source>
</evidence>
<dbReference type="GO" id="GO:0015648">
    <property type="term" value="F:lipid-linked peptidoglycan transporter activity"/>
    <property type="evidence" value="ECO:0007669"/>
    <property type="project" value="TreeGrafter"/>
</dbReference>
<dbReference type="GO" id="GO:0009252">
    <property type="term" value="P:peptidoglycan biosynthetic process"/>
    <property type="evidence" value="ECO:0007669"/>
    <property type="project" value="UniProtKB-KW"/>
</dbReference>
<dbReference type="GO" id="GO:0008360">
    <property type="term" value="P:regulation of cell shape"/>
    <property type="evidence" value="ECO:0007669"/>
    <property type="project" value="UniProtKB-KW"/>
</dbReference>
<dbReference type="InterPro" id="IPR001182">
    <property type="entry name" value="FtsW/RodA"/>
</dbReference>
<feature type="transmembrane region" description="Helical" evidence="18">
    <location>
        <begin position="12"/>
        <end position="35"/>
    </location>
</feature>
<feature type="compositionally biased region" description="Basic and acidic residues" evidence="17">
    <location>
        <begin position="514"/>
        <end position="525"/>
    </location>
</feature>
<evidence type="ECO:0000313" key="19">
    <source>
        <dbReference type="EMBL" id="MDO4842121.1"/>
    </source>
</evidence>
<keyword evidence="20" id="KW-1185">Reference proteome</keyword>
<protein>
    <recommendedName>
        <fullName evidence="12">Probable peptidoglycan glycosyltransferase FtsW</fullName>
        <ecNumber evidence="14">2.4.99.28</ecNumber>
    </recommendedName>
    <alternativeName>
        <fullName evidence="13">Cell division protein FtsW</fullName>
    </alternativeName>
    <alternativeName>
        <fullName evidence="10">Cell wall polymerase</fullName>
    </alternativeName>
    <alternativeName>
        <fullName evidence="9">Peptidoglycan polymerase</fullName>
    </alternativeName>
</protein>
<evidence type="ECO:0000256" key="15">
    <source>
        <dbReference type="ARBA" id="ARBA00049902"/>
    </source>
</evidence>
<comment type="caution">
    <text evidence="19">The sequence shown here is derived from an EMBL/GenBank/DDBJ whole genome shotgun (WGS) entry which is preliminary data.</text>
</comment>
<keyword evidence="8 18" id="KW-0472">Membrane</keyword>
<evidence type="ECO:0000256" key="14">
    <source>
        <dbReference type="ARBA" id="ARBA00044770"/>
    </source>
</evidence>
<feature type="transmembrane region" description="Helical" evidence="18">
    <location>
        <begin position="350"/>
        <end position="370"/>
    </location>
</feature>
<dbReference type="PANTHER" id="PTHR30474">
    <property type="entry name" value="CELL CYCLE PROTEIN"/>
    <property type="match status" value="1"/>
</dbReference>